<dbReference type="RefSeq" id="WP_062407541.1">
    <property type="nucleotide sequence ID" value="NZ_CP013652.1"/>
</dbReference>
<dbReference type="SUPFAM" id="SSF52540">
    <property type="entry name" value="P-loop containing nucleoside triphosphate hydrolases"/>
    <property type="match status" value="1"/>
</dbReference>
<reference evidence="18 19" key="2">
    <citation type="journal article" date="2016" name="Genome Announc.">
        <title>Complete Genome Sequences of Two Interactive Moderate Thermophiles, Paenibacillus napthalenovorans 32O-Y and Paenibacillus sp. 32O-W.</title>
        <authorList>
            <person name="Butler R.R.III."/>
            <person name="Wang J."/>
            <person name="Stark B.C."/>
            <person name="Pombert J.F."/>
        </authorList>
    </citation>
    <scope>NUCLEOTIDE SEQUENCE [LARGE SCALE GENOMIC DNA]</scope>
    <source>
        <strain evidence="18 19">32O-Y</strain>
    </source>
</reference>
<dbReference type="Pfam" id="PF00580">
    <property type="entry name" value="UvrD-helicase"/>
    <property type="match status" value="1"/>
</dbReference>
<dbReference type="InterPro" id="IPR011604">
    <property type="entry name" value="PDDEXK-like_dom_sf"/>
</dbReference>
<feature type="domain" description="UvrD-like helicase ATP-binding" evidence="16">
    <location>
        <begin position="11"/>
        <end position="484"/>
    </location>
</feature>
<comment type="cofactor">
    <cofactor evidence="13">
        <name>Mg(2+)</name>
        <dbReference type="ChEBI" id="CHEBI:18420"/>
    </cofactor>
</comment>
<evidence type="ECO:0000256" key="10">
    <source>
        <dbReference type="ARBA" id="ARBA00023235"/>
    </source>
</evidence>
<dbReference type="HAMAP" id="MF_01451">
    <property type="entry name" value="AddA"/>
    <property type="match status" value="1"/>
</dbReference>
<feature type="region of interest" description="Disordered" evidence="15">
    <location>
        <begin position="545"/>
        <end position="578"/>
    </location>
</feature>
<evidence type="ECO:0000256" key="7">
    <source>
        <dbReference type="ARBA" id="ARBA00022840"/>
    </source>
</evidence>
<evidence type="ECO:0000256" key="6">
    <source>
        <dbReference type="ARBA" id="ARBA00022839"/>
    </source>
</evidence>
<dbReference type="GO" id="GO:0033202">
    <property type="term" value="C:DNA helicase complex"/>
    <property type="evidence" value="ECO:0007669"/>
    <property type="project" value="TreeGrafter"/>
</dbReference>
<dbReference type="PROSITE" id="PS51217">
    <property type="entry name" value="UVRD_HELICASE_CTER"/>
    <property type="match status" value="1"/>
</dbReference>
<dbReference type="Pfam" id="PF12705">
    <property type="entry name" value="PDDEXK_1"/>
    <property type="match status" value="1"/>
</dbReference>
<dbReference type="InterPro" id="IPR011335">
    <property type="entry name" value="Restrct_endonuc-II-like"/>
</dbReference>
<evidence type="ECO:0000256" key="2">
    <source>
        <dbReference type="ARBA" id="ARBA00022741"/>
    </source>
</evidence>
<evidence type="ECO:0000313" key="18">
    <source>
        <dbReference type="EMBL" id="ALS21298.1"/>
    </source>
</evidence>
<keyword evidence="5 13" id="KW-0347">Helicase</keyword>
<dbReference type="EC" id="3.1.-.-" evidence="13"/>
<evidence type="ECO:0000256" key="13">
    <source>
        <dbReference type="HAMAP-Rule" id="MF_01451"/>
    </source>
</evidence>
<feature type="domain" description="UvrD-like helicase C-terminal" evidence="17">
    <location>
        <begin position="525"/>
        <end position="863"/>
    </location>
</feature>
<dbReference type="GO" id="GO:0016887">
    <property type="term" value="F:ATP hydrolysis activity"/>
    <property type="evidence" value="ECO:0007669"/>
    <property type="project" value="RHEA"/>
</dbReference>
<gene>
    <name evidence="13" type="primary">addA</name>
    <name evidence="18" type="ORF">IJ22_09160</name>
</gene>
<sequence length="1322" mass="150206">MTVTIPKPAGSTWTDEQWNAISVHGQSILVAAAAGSGKTAVLVERIIRRISDERNPTDVDRLLVATFTKAAAEEMRHRISEALEKALAANPESDHLRRQLALIPRASITTLHSFCMEVIQKHYQVIGLDPGFRIANETESALLRQDVLEELLEERYGDSAEDDPFWRLADAFSSDKSDDALFQLVQRIYDDARSHPWPEHWLEESVGRFERCSMAGENPWQSSLQAYIRLELQGIDALLREAVRTAEAPFGPEPYLANLNEDLTVIQSLLEAAADPSWHRLYQAFQGAGFGKLKACKGEQYDKELQEQVKALRNEAKERLGDLKEELFVRTPEQYEEELRMMAPLMRTLADLVIEFGERYRKVKLDKGLVDFADLEHYCLRILSSDRSAPGAPVPSQAALEYREQFVEVLLDEYQDTNRVQEAIVELISRESPGNRFMVGDVKQSIYRFRLAEPSLFQEKYKSFTPDGADPGRRIDLARNFRSRRQVVDGTNYIFRQLMNENVGEIAYDQKAELVYGAGYPETGNGNFDLASKLILIDRSAHDESVSGKKTEDESVTDSDQDPEADGASEDPAENRQELETAQLEARYIAQQIRLMMGMDGGEPFRVFDKSLKGLRPAAFRDFVILLRATQQWAPVLIEELRQQGIPAYAELNTGYFTATEIQVVLSLLKLIDNPYQDIPLASVLRSPIVGMDSEELAHIRICSRHGAFFDAVRAYARKDETETEEAGELSDPDGSEPSGDGDGAYIPKPETQRKARSFLEQLNDWRRMAQQGSLADLIWDIYRKTGYFDFVGGLPGGQQRQANLRALYDRSRQYEATSFRGLFRFLRFVERMQNSGGDLGTARALGEQEDVVRIMTIHKSKGLEFPVVFAAGMAKPFNRRDLTDSFLLHKELGFGPKLTDPKTRVSYPTLPWLAIKRKIQMEMLAEEMRVLYVALTRAREKLVLVASVKGLEKQLKAWSRFVLHDRLALPDDALAKAKCYLDWIGPAMIRHPDGKLLREGAGVEDTVPLFLKDESSEWRVHLIMPELFAGMAQAAAGSDHADSRWQSVVRMEPVDETERWEHEVWRRLSWDYSYKDATLVLSKTSVTELKRLSEHHKLLELLSEEPAAAPWHAAENGQDNVDKKGRDKGQTVFRRMIVRRPRFMEQRELNAAERGSVFHSVMQHMPLDRHPSEADVRETLAWMVSRELLTEQQQSLVDPAVIVSFFRSELGQRLLQAKRVHREVPFSFGLPATDVYGAEPGGLSQETVMLQGVIDCLIDEEEGLVLLDYKTDRLKGASPQRVAESYRMQLDLYARAVETIWKRPVIGKYIFLFDGAHVVQL</sequence>
<dbReference type="InterPro" id="IPR000212">
    <property type="entry name" value="DNA_helicase_UvrD/REP"/>
</dbReference>
<organism evidence="18 19">
    <name type="scientific">Paenibacillus naphthalenovorans</name>
    <dbReference type="NCBI Taxonomy" id="162209"/>
    <lineage>
        <taxon>Bacteria</taxon>
        <taxon>Bacillati</taxon>
        <taxon>Bacillota</taxon>
        <taxon>Bacilli</taxon>
        <taxon>Bacillales</taxon>
        <taxon>Paenibacillaceae</taxon>
        <taxon>Paenibacillus</taxon>
    </lineage>
</organism>
<dbReference type="InterPro" id="IPR038726">
    <property type="entry name" value="PDDEXK_AddAB-type"/>
</dbReference>
<keyword evidence="10 13" id="KW-0413">Isomerase</keyword>
<dbReference type="Pfam" id="PF13361">
    <property type="entry name" value="UvrD_C"/>
    <property type="match status" value="1"/>
</dbReference>
<accession>A0A0U2KX10</accession>
<dbReference type="InterPro" id="IPR014017">
    <property type="entry name" value="DNA_helicase_UvrD-like_C"/>
</dbReference>
<dbReference type="STRING" id="162209.IJ22_09160"/>
<dbReference type="InterPro" id="IPR014152">
    <property type="entry name" value="AddA"/>
</dbReference>
<evidence type="ECO:0000256" key="3">
    <source>
        <dbReference type="ARBA" id="ARBA00022763"/>
    </source>
</evidence>
<comment type="similarity">
    <text evidence="13">Belongs to the helicase family. AddA subfamily.</text>
</comment>
<dbReference type="Gene3D" id="6.10.250.2380">
    <property type="match status" value="1"/>
</dbReference>
<evidence type="ECO:0000259" key="16">
    <source>
        <dbReference type="PROSITE" id="PS51198"/>
    </source>
</evidence>
<evidence type="ECO:0000256" key="15">
    <source>
        <dbReference type="SAM" id="MobiDB-lite"/>
    </source>
</evidence>
<dbReference type="GO" id="GO:0003690">
    <property type="term" value="F:double-stranded DNA binding"/>
    <property type="evidence" value="ECO:0007669"/>
    <property type="project" value="UniProtKB-UniRule"/>
</dbReference>
<dbReference type="EC" id="5.6.2.4" evidence="13"/>
<dbReference type="EMBL" id="CP013652">
    <property type="protein sequence ID" value="ALS21298.1"/>
    <property type="molecule type" value="Genomic_DNA"/>
</dbReference>
<dbReference type="Proteomes" id="UP000061660">
    <property type="component" value="Chromosome"/>
</dbReference>
<feature type="binding site" evidence="14">
    <location>
        <begin position="32"/>
        <end position="39"/>
    </location>
    <ligand>
        <name>ATP</name>
        <dbReference type="ChEBI" id="CHEBI:30616"/>
    </ligand>
</feature>
<dbReference type="FunFam" id="3.40.50.300:FF:001236">
    <property type="entry name" value="ATP-dependent helicase/nuclease subunit A"/>
    <property type="match status" value="1"/>
</dbReference>
<name>A0A0U2KX10_9BACL</name>
<keyword evidence="9 13" id="KW-0234">DNA repair</keyword>
<proteinExistence type="inferred from homology"/>
<evidence type="ECO:0000256" key="11">
    <source>
        <dbReference type="ARBA" id="ARBA00034617"/>
    </source>
</evidence>
<feature type="region of interest" description="Disordered" evidence="15">
    <location>
        <begin position="721"/>
        <end position="751"/>
    </location>
</feature>
<keyword evidence="7 13" id="KW-0067">ATP-binding</keyword>
<dbReference type="PROSITE" id="PS51198">
    <property type="entry name" value="UVRD_HELICASE_ATP_BIND"/>
    <property type="match status" value="1"/>
</dbReference>
<dbReference type="GO" id="GO:0000724">
    <property type="term" value="P:double-strand break repair via homologous recombination"/>
    <property type="evidence" value="ECO:0007669"/>
    <property type="project" value="UniProtKB-UniRule"/>
</dbReference>
<evidence type="ECO:0000256" key="4">
    <source>
        <dbReference type="ARBA" id="ARBA00022801"/>
    </source>
</evidence>
<reference evidence="19" key="1">
    <citation type="submission" date="2015-12" db="EMBL/GenBank/DDBJ databases">
        <title>Complete genome sequences of two moderately thermophilic Paenibacillus species.</title>
        <authorList>
            <person name="Butler R.III."/>
            <person name="Wang J."/>
            <person name="Stark B.C."/>
            <person name="Pombert J.-F."/>
        </authorList>
    </citation>
    <scope>NUCLEOTIDE SEQUENCE [LARGE SCALE GENOMIC DNA]</scope>
    <source>
        <strain evidence="19">32O-Y</strain>
    </source>
</reference>
<keyword evidence="3 13" id="KW-0227">DNA damage</keyword>
<evidence type="ECO:0000256" key="8">
    <source>
        <dbReference type="ARBA" id="ARBA00023125"/>
    </source>
</evidence>
<dbReference type="GO" id="GO:0005829">
    <property type="term" value="C:cytosol"/>
    <property type="evidence" value="ECO:0007669"/>
    <property type="project" value="TreeGrafter"/>
</dbReference>
<dbReference type="GO" id="GO:0008408">
    <property type="term" value="F:3'-5' exonuclease activity"/>
    <property type="evidence" value="ECO:0007669"/>
    <property type="project" value="UniProtKB-UniRule"/>
</dbReference>
<dbReference type="SUPFAM" id="SSF52980">
    <property type="entry name" value="Restriction endonuclease-like"/>
    <property type="match status" value="1"/>
</dbReference>
<dbReference type="NCBIfam" id="TIGR02785">
    <property type="entry name" value="addA_Gpos"/>
    <property type="match status" value="1"/>
</dbReference>
<dbReference type="GO" id="GO:0043138">
    <property type="term" value="F:3'-5' DNA helicase activity"/>
    <property type="evidence" value="ECO:0007669"/>
    <property type="project" value="UniProtKB-UniRule"/>
</dbReference>
<dbReference type="InterPro" id="IPR014016">
    <property type="entry name" value="UvrD-like_ATP-bd"/>
</dbReference>
<dbReference type="InterPro" id="IPR027417">
    <property type="entry name" value="P-loop_NTPase"/>
</dbReference>
<dbReference type="OrthoDB" id="9810135at2"/>
<dbReference type="PANTHER" id="PTHR11070:SF48">
    <property type="entry name" value="ATP-DEPENDENT HELICASE_NUCLEASE SUBUNIT A"/>
    <property type="match status" value="1"/>
</dbReference>
<keyword evidence="4 13" id="KW-0378">Hydrolase</keyword>
<dbReference type="GO" id="GO:0005524">
    <property type="term" value="F:ATP binding"/>
    <property type="evidence" value="ECO:0007669"/>
    <property type="project" value="UniProtKB-UniRule"/>
</dbReference>
<keyword evidence="8 13" id="KW-0238">DNA-binding</keyword>
<evidence type="ECO:0000256" key="12">
    <source>
        <dbReference type="ARBA" id="ARBA00048988"/>
    </source>
</evidence>
<dbReference type="Gene3D" id="3.40.50.300">
    <property type="entry name" value="P-loop containing nucleotide triphosphate hydrolases"/>
    <property type="match status" value="3"/>
</dbReference>
<feature type="compositionally biased region" description="Acidic residues" evidence="15">
    <location>
        <begin position="554"/>
        <end position="572"/>
    </location>
</feature>
<dbReference type="KEGG" id="pnp:IJ22_09160"/>
<dbReference type="PATRIC" id="fig|162209.4.peg.977"/>
<comment type="catalytic activity">
    <reaction evidence="11 13">
        <text>Couples ATP hydrolysis with the unwinding of duplex DNA by translocating in the 3'-5' direction.</text>
        <dbReference type="EC" id="5.6.2.4"/>
    </reaction>
</comment>
<evidence type="ECO:0000259" key="17">
    <source>
        <dbReference type="PROSITE" id="PS51217"/>
    </source>
</evidence>
<evidence type="ECO:0000256" key="1">
    <source>
        <dbReference type="ARBA" id="ARBA00022722"/>
    </source>
</evidence>
<comment type="function">
    <text evidence="13">The heterodimer acts as both an ATP-dependent DNA helicase and an ATP-dependent, dual-direction single-stranded exonuclease. Recognizes the chi site generating a DNA molecule suitable for the initiation of homologous recombination. The AddA nuclease domain is required for chi fragment generation; this subunit has the helicase and 3' -&gt; 5' nuclease activities.</text>
</comment>
<dbReference type="CDD" id="cd17932">
    <property type="entry name" value="DEXQc_UvrD"/>
    <property type="match status" value="1"/>
</dbReference>
<feature type="compositionally biased region" description="Acidic residues" evidence="15">
    <location>
        <begin position="722"/>
        <end position="735"/>
    </location>
</feature>
<dbReference type="Gene3D" id="3.90.320.10">
    <property type="match status" value="1"/>
</dbReference>
<evidence type="ECO:0000256" key="9">
    <source>
        <dbReference type="ARBA" id="ARBA00023204"/>
    </source>
</evidence>
<keyword evidence="2 13" id="KW-0547">Nucleotide-binding</keyword>
<evidence type="ECO:0000313" key="19">
    <source>
        <dbReference type="Proteomes" id="UP000061660"/>
    </source>
</evidence>
<evidence type="ECO:0000256" key="14">
    <source>
        <dbReference type="PROSITE-ProRule" id="PRU00560"/>
    </source>
</evidence>
<keyword evidence="6 13" id="KW-0269">Exonuclease</keyword>
<protein>
    <recommendedName>
        <fullName evidence="13">ATP-dependent helicase/nuclease subunit A</fullName>
        <ecNumber evidence="13">3.1.-.-</ecNumber>
        <ecNumber evidence="13">5.6.2.4</ecNumber>
    </recommendedName>
    <alternativeName>
        <fullName evidence="13">ATP-dependent helicase/nuclease AddA</fullName>
    </alternativeName>
    <alternativeName>
        <fullName evidence="13">DNA 3'-5' helicase AddA</fullName>
    </alternativeName>
</protein>
<keyword evidence="19" id="KW-1185">Reference proteome</keyword>
<dbReference type="PANTHER" id="PTHR11070">
    <property type="entry name" value="UVRD / RECB / PCRA DNA HELICASE FAMILY MEMBER"/>
    <property type="match status" value="1"/>
</dbReference>
<comment type="subunit">
    <text evidence="13">Heterodimer of AddA and AddB/RexB.</text>
</comment>
<evidence type="ECO:0000256" key="5">
    <source>
        <dbReference type="ARBA" id="ARBA00022806"/>
    </source>
</evidence>
<keyword evidence="1 13" id="KW-0540">Nuclease</keyword>
<comment type="catalytic activity">
    <reaction evidence="12 13">
        <text>ATP + H2O = ADP + phosphate + H(+)</text>
        <dbReference type="Rhea" id="RHEA:13065"/>
        <dbReference type="ChEBI" id="CHEBI:15377"/>
        <dbReference type="ChEBI" id="CHEBI:15378"/>
        <dbReference type="ChEBI" id="CHEBI:30616"/>
        <dbReference type="ChEBI" id="CHEBI:43474"/>
        <dbReference type="ChEBI" id="CHEBI:456216"/>
        <dbReference type="EC" id="5.6.2.4"/>
    </reaction>
</comment>